<dbReference type="OrthoDB" id="941679at2759"/>
<feature type="chain" id="PRO_5034992146" description="glucan endo-1,3-beta-D-glucosidase" evidence="10">
    <location>
        <begin position="18"/>
        <end position="463"/>
    </location>
</feature>
<evidence type="ECO:0000256" key="5">
    <source>
        <dbReference type="ARBA" id="ARBA00022801"/>
    </source>
</evidence>
<evidence type="ECO:0000256" key="9">
    <source>
        <dbReference type="RuleBase" id="RU004336"/>
    </source>
</evidence>
<dbReference type="GO" id="GO:0042973">
    <property type="term" value="F:glucan endo-1,3-beta-D-glucosidase activity"/>
    <property type="evidence" value="ECO:0007669"/>
    <property type="project" value="UniProtKB-EC"/>
</dbReference>
<feature type="domain" description="X8" evidence="11">
    <location>
        <begin position="373"/>
        <end position="458"/>
    </location>
</feature>
<evidence type="ECO:0000256" key="3">
    <source>
        <dbReference type="ARBA" id="ARBA00012780"/>
    </source>
</evidence>
<dbReference type="GeneID" id="115757231"/>
<dbReference type="KEGG" id="rarg:115757231"/>
<dbReference type="GO" id="GO:0005975">
    <property type="term" value="P:carbohydrate metabolic process"/>
    <property type="evidence" value="ECO:0007669"/>
    <property type="project" value="InterPro"/>
</dbReference>
<dbReference type="AlphaFoldDB" id="A0A8B8R1H9"/>
<evidence type="ECO:0000256" key="10">
    <source>
        <dbReference type="SAM" id="SignalP"/>
    </source>
</evidence>
<dbReference type="EC" id="3.2.1.39" evidence="3"/>
<dbReference type="SMART" id="SM00768">
    <property type="entry name" value="X8"/>
    <property type="match status" value="1"/>
</dbReference>
<dbReference type="Pfam" id="PF07983">
    <property type="entry name" value="X8"/>
    <property type="match status" value="1"/>
</dbReference>
<gene>
    <name evidence="13" type="primary">LOC115757231</name>
</gene>
<reference evidence="13" key="2">
    <citation type="submission" date="2025-08" db="UniProtKB">
        <authorList>
            <consortium name="RefSeq"/>
        </authorList>
    </citation>
    <scope>IDENTIFICATION</scope>
    <source>
        <tissue evidence="13">Leaf</tissue>
    </source>
</reference>
<evidence type="ECO:0000313" key="13">
    <source>
        <dbReference type="RefSeq" id="XP_030553235.1"/>
    </source>
</evidence>
<dbReference type="SUPFAM" id="SSF51445">
    <property type="entry name" value="(Trans)glycosidases"/>
    <property type="match status" value="1"/>
</dbReference>
<evidence type="ECO:0000256" key="2">
    <source>
        <dbReference type="ARBA" id="ARBA00008773"/>
    </source>
</evidence>
<dbReference type="RefSeq" id="XP_030553235.1">
    <property type="nucleotide sequence ID" value="XM_030697375.2"/>
</dbReference>
<evidence type="ECO:0000313" key="12">
    <source>
        <dbReference type="Proteomes" id="UP000827889"/>
    </source>
</evidence>
<organism evidence="12 13">
    <name type="scientific">Rhodamnia argentea</name>
    <dbReference type="NCBI Taxonomy" id="178133"/>
    <lineage>
        <taxon>Eukaryota</taxon>
        <taxon>Viridiplantae</taxon>
        <taxon>Streptophyta</taxon>
        <taxon>Embryophyta</taxon>
        <taxon>Tracheophyta</taxon>
        <taxon>Spermatophyta</taxon>
        <taxon>Magnoliopsida</taxon>
        <taxon>eudicotyledons</taxon>
        <taxon>Gunneridae</taxon>
        <taxon>Pentapetalae</taxon>
        <taxon>rosids</taxon>
        <taxon>malvids</taxon>
        <taxon>Myrtales</taxon>
        <taxon>Myrtaceae</taxon>
        <taxon>Myrtoideae</taxon>
        <taxon>Myrteae</taxon>
        <taxon>Australasian group</taxon>
        <taxon>Rhodamnia</taxon>
    </lineage>
</organism>
<evidence type="ECO:0000259" key="11">
    <source>
        <dbReference type="SMART" id="SM00768"/>
    </source>
</evidence>
<dbReference type="InterPro" id="IPR044965">
    <property type="entry name" value="Glyco_hydro_17_plant"/>
</dbReference>
<accession>A0A8B8R1H9</accession>
<protein>
    <recommendedName>
        <fullName evidence="3">glucan endo-1,3-beta-D-glucosidase</fullName>
        <ecNumber evidence="3">3.2.1.39</ecNumber>
    </recommendedName>
</protein>
<dbReference type="FunFam" id="3.20.20.80:FF:000005">
    <property type="entry name" value="Glucan endo-1,3-beta-glucosidase 14"/>
    <property type="match status" value="1"/>
</dbReference>
<evidence type="ECO:0000256" key="6">
    <source>
        <dbReference type="ARBA" id="ARBA00023157"/>
    </source>
</evidence>
<dbReference type="Pfam" id="PF00332">
    <property type="entry name" value="Glyco_hydro_17"/>
    <property type="match status" value="1"/>
</dbReference>
<name>A0A8B8R1H9_9MYRT</name>
<keyword evidence="6" id="KW-1015">Disulfide bond</keyword>
<reference evidence="12" key="1">
    <citation type="submission" date="2025-05" db="UniProtKB">
        <authorList>
            <consortium name="RefSeq"/>
        </authorList>
    </citation>
    <scope>NUCLEOTIDE SEQUENCE [LARGE SCALE GENOMIC DNA]</scope>
</reference>
<sequence length="463" mass="50862">MPLVALLLASLCALTRGEISNKMGINYGRVGNNLPPPSRSIEHIQSMRAGRVKLYDANPEILKLLSGTEVRVSIMVQNHEIPGIASSQALANEWVRSNVLPYYPATMIRFVLVGNEVLSYNSTDRDRQLWHDLVPAMLRIRNSLRSNSIRNIKVGTPLAMDVVESTFPPSSGRFHSDVAESVMLPLVRFLNSTRSYFFLDVYPYFPWSQNPGDISLDFALFRGNSNYTDPVTGLTYTNLLDQMLDSLIFAMERLGYSNIPLLIAETGWPNSGDIDEPGANIYNAATYNRNLIKKMTAEPPVGTPARPGVLIPTFIFSLYDENRKGGPGTERHWGLLHANGGAVYEIDLTGKRPASTYGALPLPTNNRPYKGKAWCVARTDANLTDLGSALSSACGSGNGMCDALAPGRECHEPASTFRHASYAFSAYWARFRSRGATCYFDGLAEQTARDPSGGSCKFPSVTL</sequence>
<keyword evidence="12" id="KW-1185">Reference proteome</keyword>
<dbReference type="Proteomes" id="UP000827889">
    <property type="component" value="Chromosome 1"/>
</dbReference>
<keyword evidence="5 9" id="KW-0378">Hydrolase</keyword>
<dbReference type="PANTHER" id="PTHR32227">
    <property type="entry name" value="GLUCAN ENDO-1,3-BETA-GLUCOSIDASE BG1-RELATED-RELATED"/>
    <property type="match status" value="1"/>
</dbReference>
<feature type="signal peptide" evidence="10">
    <location>
        <begin position="1"/>
        <end position="17"/>
    </location>
</feature>
<evidence type="ECO:0000256" key="4">
    <source>
        <dbReference type="ARBA" id="ARBA00022729"/>
    </source>
</evidence>
<proteinExistence type="inferred from homology"/>
<dbReference type="PROSITE" id="PS00587">
    <property type="entry name" value="GLYCOSYL_HYDROL_F17"/>
    <property type="match status" value="1"/>
</dbReference>
<comment type="catalytic activity">
    <reaction evidence="1">
        <text>Hydrolysis of (1-&gt;3)-beta-D-glucosidic linkages in (1-&gt;3)-beta-D-glucans.</text>
        <dbReference type="EC" id="3.2.1.39"/>
    </reaction>
</comment>
<dbReference type="Gene3D" id="3.20.20.80">
    <property type="entry name" value="Glycosidases"/>
    <property type="match status" value="1"/>
</dbReference>
<dbReference type="InterPro" id="IPR017853">
    <property type="entry name" value="GH"/>
</dbReference>
<comment type="similarity">
    <text evidence="2 8">Belongs to the glycosyl hydrolase 17 family.</text>
</comment>
<evidence type="ECO:0000256" key="1">
    <source>
        <dbReference type="ARBA" id="ARBA00000382"/>
    </source>
</evidence>
<keyword evidence="4 10" id="KW-0732">Signal</keyword>
<dbReference type="InterPro" id="IPR000490">
    <property type="entry name" value="Glyco_hydro_17"/>
</dbReference>
<dbReference type="InterPro" id="IPR012946">
    <property type="entry name" value="X8"/>
</dbReference>
<evidence type="ECO:0000256" key="8">
    <source>
        <dbReference type="RuleBase" id="RU004335"/>
    </source>
</evidence>
<evidence type="ECO:0000256" key="7">
    <source>
        <dbReference type="ARBA" id="ARBA00023295"/>
    </source>
</evidence>
<keyword evidence="7 9" id="KW-0326">Glycosidase</keyword>